<evidence type="ECO:0000259" key="1">
    <source>
        <dbReference type="Pfam" id="PF08393"/>
    </source>
</evidence>
<dbReference type="EMBL" id="UYRU01115431">
    <property type="protein sequence ID" value="VDN45234.1"/>
    <property type="molecule type" value="Genomic_DNA"/>
</dbReference>
<dbReference type="InterPro" id="IPR026983">
    <property type="entry name" value="DHC"/>
</dbReference>
<proteinExistence type="predicted"/>
<sequence>MFPFSGHLYLRGEGTRYRSQAEGNRGELLLKGDQTTEIVGLLEDSLMVLAGLLSNRYNAPFRQEIQDWVQKLSTSTEIIENILQVQNLWVYLEAVFVGGDIAKQLPQVRQYVILLLFFSKTCSVFWWC</sequence>
<feature type="domain" description="Dynein heavy chain linker" evidence="1">
    <location>
        <begin position="26"/>
        <end position="107"/>
    </location>
</feature>
<dbReference type="AlphaFoldDB" id="A0A3P7NPX7"/>
<dbReference type="GO" id="GO:0007018">
    <property type="term" value="P:microtubule-based movement"/>
    <property type="evidence" value="ECO:0007669"/>
    <property type="project" value="InterPro"/>
</dbReference>
<organism evidence="2 3">
    <name type="scientific">Dibothriocephalus latus</name>
    <name type="common">Fish tapeworm</name>
    <name type="synonym">Diphyllobothrium latum</name>
    <dbReference type="NCBI Taxonomy" id="60516"/>
    <lineage>
        <taxon>Eukaryota</taxon>
        <taxon>Metazoa</taxon>
        <taxon>Spiralia</taxon>
        <taxon>Lophotrochozoa</taxon>
        <taxon>Platyhelminthes</taxon>
        <taxon>Cestoda</taxon>
        <taxon>Eucestoda</taxon>
        <taxon>Diphyllobothriidea</taxon>
        <taxon>Diphyllobothriidae</taxon>
        <taxon>Dibothriocephalus</taxon>
    </lineage>
</organism>
<dbReference type="Pfam" id="PF08393">
    <property type="entry name" value="DHC_N2"/>
    <property type="match status" value="1"/>
</dbReference>
<evidence type="ECO:0000313" key="2">
    <source>
        <dbReference type="EMBL" id="VDN45234.1"/>
    </source>
</evidence>
<gene>
    <name evidence="2" type="ORF">DILT_LOCUS19554</name>
</gene>
<keyword evidence="3" id="KW-1185">Reference proteome</keyword>
<dbReference type="PANTHER" id="PTHR46532:SF11">
    <property type="entry name" value="DYNEIN AXONEMAL HEAVY CHAIN 12"/>
    <property type="match status" value="1"/>
</dbReference>
<reference evidence="2 3" key="1">
    <citation type="submission" date="2018-11" db="EMBL/GenBank/DDBJ databases">
        <authorList>
            <consortium name="Pathogen Informatics"/>
        </authorList>
    </citation>
    <scope>NUCLEOTIDE SEQUENCE [LARGE SCALE GENOMIC DNA]</scope>
</reference>
<dbReference type="GO" id="GO:0005858">
    <property type="term" value="C:axonemal dynein complex"/>
    <property type="evidence" value="ECO:0007669"/>
    <property type="project" value="TreeGrafter"/>
</dbReference>
<accession>A0A3P7NPX7</accession>
<dbReference type="GO" id="GO:0051959">
    <property type="term" value="F:dynein light intermediate chain binding"/>
    <property type="evidence" value="ECO:0007669"/>
    <property type="project" value="InterPro"/>
</dbReference>
<dbReference type="PANTHER" id="PTHR46532">
    <property type="entry name" value="MALE FERTILITY FACTOR KL5"/>
    <property type="match status" value="1"/>
</dbReference>
<dbReference type="OrthoDB" id="6120175at2759"/>
<dbReference type="Proteomes" id="UP000281553">
    <property type="component" value="Unassembled WGS sequence"/>
</dbReference>
<protein>
    <recommendedName>
        <fullName evidence="1">Dynein heavy chain linker domain-containing protein</fullName>
    </recommendedName>
</protein>
<dbReference type="InterPro" id="IPR042222">
    <property type="entry name" value="Dynein_2_N"/>
</dbReference>
<dbReference type="Gene3D" id="1.20.140.100">
    <property type="entry name" value="Dynein heavy chain, N-terminal domain 2"/>
    <property type="match status" value="1"/>
</dbReference>
<dbReference type="InterPro" id="IPR013602">
    <property type="entry name" value="Dynein_heavy_linker"/>
</dbReference>
<dbReference type="GO" id="GO:0045505">
    <property type="term" value="F:dynein intermediate chain binding"/>
    <property type="evidence" value="ECO:0007669"/>
    <property type="project" value="InterPro"/>
</dbReference>
<evidence type="ECO:0000313" key="3">
    <source>
        <dbReference type="Proteomes" id="UP000281553"/>
    </source>
</evidence>
<name>A0A3P7NPX7_DIBLA</name>